<keyword evidence="1" id="KW-0547">Nucleotide-binding</keyword>
<feature type="domain" description="ATPase AAA-3" evidence="4">
    <location>
        <begin position="35"/>
        <end position="165"/>
    </location>
</feature>
<reference evidence="6" key="1">
    <citation type="submission" date="2021-04" db="EMBL/GenBank/DDBJ databases">
        <title>Genome sequence of Woronichinia naegeliana from Washington state freshwater lake bloom.</title>
        <authorList>
            <person name="Dreher T.W."/>
        </authorList>
    </citation>
    <scope>NUCLEOTIDE SEQUENCE</scope>
    <source>
        <strain evidence="6">WA131</strain>
    </source>
</reference>
<protein>
    <submittedName>
        <fullName evidence="6">MoxR family ATPase</fullName>
    </submittedName>
</protein>
<dbReference type="GO" id="GO:0016887">
    <property type="term" value="F:ATP hydrolysis activity"/>
    <property type="evidence" value="ECO:0007669"/>
    <property type="project" value="InterPro"/>
</dbReference>
<keyword evidence="2" id="KW-0067">ATP-binding</keyword>
<dbReference type="InterPro" id="IPR027417">
    <property type="entry name" value="P-loop_NTPase"/>
</dbReference>
<dbReference type="InterPro" id="IPR041628">
    <property type="entry name" value="ChlI/MoxR_AAA_lid"/>
</dbReference>
<dbReference type="FunFam" id="3.40.50.300:FF:000640">
    <property type="entry name" value="MoxR family ATPase"/>
    <property type="match status" value="1"/>
</dbReference>
<gene>
    <name evidence="6" type="ORF">KA717_37670</name>
</gene>
<dbReference type="PANTHER" id="PTHR42759:SF5">
    <property type="entry name" value="METHANOL DEHYDROGENASE REGULATOR"/>
    <property type="match status" value="1"/>
</dbReference>
<evidence type="ECO:0000259" key="5">
    <source>
        <dbReference type="Pfam" id="PF17863"/>
    </source>
</evidence>
<evidence type="ECO:0000313" key="6">
    <source>
        <dbReference type="EMBL" id="UXE61076.1"/>
    </source>
</evidence>
<organism evidence="6">
    <name type="scientific">Woronichinia naegeliana WA131</name>
    <dbReference type="NCBI Taxonomy" id="2824559"/>
    <lineage>
        <taxon>Bacteria</taxon>
        <taxon>Bacillati</taxon>
        <taxon>Cyanobacteriota</taxon>
        <taxon>Cyanophyceae</taxon>
        <taxon>Synechococcales</taxon>
        <taxon>Coelosphaeriaceae</taxon>
        <taxon>Woronichinia</taxon>
    </lineage>
</organism>
<dbReference type="Pfam" id="PF07726">
    <property type="entry name" value="AAA_3"/>
    <property type="match status" value="1"/>
</dbReference>
<comment type="similarity">
    <text evidence="3">Belongs to the MoxR family.</text>
</comment>
<dbReference type="KEGG" id="wna:KA717_37670"/>
<accession>A0A977PVI8</accession>
<evidence type="ECO:0000256" key="2">
    <source>
        <dbReference type="ARBA" id="ARBA00022840"/>
    </source>
</evidence>
<dbReference type="PIRSF" id="PIRSF002849">
    <property type="entry name" value="AAA_ATPase_chaperone_MoxR_prd"/>
    <property type="match status" value="1"/>
</dbReference>
<evidence type="ECO:0000259" key="4">
    <source>
        <dbReference type="Pfam" id="PF07726"/>
    </source>
</evidence>
<dbReference type="Gene3D" id="1.10.8.80">
    <property type="entry name" value="Magnesium chelatase subunit I, C-Terminal domain"/>
    <property type="match status" value="1"/>
</dbReference>
<dbReference type="InterPro" id="IPR011703">
    <property type="entry name" value="ATPase_AAA-3"/>
</dbReference>
<name>A0A977PVI8_9CYAN</name>
<feature type="domain" description="ChlI/MoxR AAA lid" evidence="5">
    <location>
        <begin position="227"/>
        <end position="292"/>
    </location>
</feature>
<evidence type="ECO:0000256" key="1">
    <source>
        <dbReference type="ARBA" id="ARBA00022741"/>
    </source>
</evidence>
<dbReference type="PANTHER" id="PTHR42759">
    <property type="entry name" value="MOXR FAMILY PROTEIN"/>
    <property type="match status" value="1"/>
</dbReference>
<dbReference type="Pfam" id="PF17863">
    <property type="entry name" value="AAA_lid_2"/>
    <property type="match status" value="1"/>
</dbReference>
<dbReference type="Gene3D" id="3.40.50.300">
    <property type="entry name" value="P-loop containing nucleotide triphosphate hydrolases"/>
    <property type="match status" value="1"/>
</dbReference>
<proteinExistence type="inferred from homology"/>
<evidence type="ECO:0000256" key="3">
    <source>
        <dbReference type="ARBA" id="ARBA00061607"/>
    </source>
</evidence>
<dbReference type="InterPro" id="IPR050764">
    <property type="entry name" value="CbbQ/NirQ/NorQ/GpvN"/>
</dbReference>
<dbReference type="GO" id="GO:0005524">
    <property type="term" value="F:ATP binding"/>
    <property type="evidence" value="ECO:0007669"/>
    <property type="project" value="UniProtKB-KW"/>
</dbReference>
<dbReference type="CDD" id="cd00009">
    <property type="entry name" value="AAA"/>
    <property type="match status" value="1"/>
</dbReference>
<dbReference type="EMBL" id="CP073041">
    <property type="protein sequence ID" value="UXE61076.1"/>
    <property type="molecule type" value="Genomic_DNA"/>
</dbReference>
<dbReference type="Proteomes" id="UP001065613">
    <property type="component" value="Chromosome"/>
</dbReference>
<sequence length="316" mass="35074">MREQITTLTDNLSRTIVGKTEAIRLVLVALLSGGHALLEDVPGVGKTLLAKSLASSVNGKFQRIQCTPDLLPSDITGTNIWNPSNRAFEFLQGPAFANVLLADEINRATPRTQSALLEVMEEKQVTVDGETHQVPHPFFVIATQNPIEYQGTFPLPEAQMDRFTLSLTLGYPTEVEELQMLQRQQHPFAVDELQPCISLETVQSLQMAVTQVKVTPELQQYLLNLVRASRQDEEITLGVSPRGTVALQKAAQAYAFLEERDYVIPDDVKIVAPHVLAHRLIPASGKQAKTIVKRLLASIAVETSLDPTFRTWQQEF</sequence>
<dbReference type="SUPFAM" id="SSF52540">
    <property type="entry name" value="P-loop containing nucleoside triphosphate hydrolases"/>
    <property type="match status" value="1"/>
</dbReference>
<dbReference type="AlphaFoldDB" id="A0A977PVI8"/>